<feature type="domain" description="NB-ARC" evidence="1">
    <location>
        <begin position="174"/>
        <end position="327"/>
    </location>
</feature>
<dbReference type="AlphaFoldDB" id="A0ABC9FKN6"/>
<dbReference type="PANTHER" id="PTHR33377">
    <property type="entry name" value="OS10G0134700 PROTEIN-RELATED"/>
    <property type="match status" value="1"/>
</dbReference>
<name>A0ABC9FKN6_9POAL</name>
<sequence length="489" mass="56395">MEEIIQAIISEIIRRSISYILHKYSVIPRPEMEDMRLQELKRLLLRTHTIVTEAEGRLITNRVMAHQLSIMRKEMYRGYFTMDRIRSQAREAKEDHDVSHHSLALFKFNRSKRRLFSTTGDTRRSNELQQVIQNLNNIIADAKEFIIFLKNYPPLYRQPYGMHLFVGKCMFGRQMEVDRIMDFLMQEENLSMKNVGVLPIVGPGYVGKSTLVAHVCNDTRVRDHFSQIVAINGNVIDDKNLSSLKDAWVIIHQNNAMGGNKRLAIIEFPDNVDKVAWKKFYLSFVGCLVSGSKIIITSNSEEIKQFGTTQALMLNFLPIEAYWYFFKVLTFGSADSNDHPELESIAMAIAREMGGSFIAANVISAILRRNLSVQHWGRYLASFRENIQRNISAFGEHPYDLLQKQKHAFYQINEEEFMVSDKYHASYLSGDNIPAITMYDVVSGNVNYEGVCEVLAWKSHILPYKSYTLSCMIQKEQTINRTHSTEANC</sequence>
<dbReference type="PANTHER" id="PTHR33377:SF50">
    <property type="entry name" value="NB-ARC DOMAIN-CONTAINING PROTEIN"/>
    <property type="match status" value="1"/>
</dbReference>
<dbReference type="SUPFAM" id="SSF52540">
    <property type="entry name" value="P-loop containing nucleoside triphosphate hydrolases"/>
    <property type="match status" value="1"/>
</dbReference>
<keyword evidence="3" id="KW-1185">Reference proteome</keyword>
<dbReference type="Gene3D" id="3.40.50.300">
    <property type="entry name" value="P-loop containing nucleotide triphosphate hydrolases"/>
    <property type="match status" value="1"/>
</dbReference>
<dbReference type="Proteomes" id="UP001497457">
    <property type="component" value="Chromosome 6rd"/>
</dbReference>
<protein>
    <recommendedName>
        <fullName evidence="1">NB-ARC domain-containing protein</fullName>
    </recommendedName>
</protein>
<gene>
    <name evidence="2" type="ORF">URODEC1_LOCUS106537</name>
</gene>
<reference evidence="2" key="1">
    <citation type="submission" date="2024-10" db="EMBL/GenBank/DDBJ databases">
        <authorList>
            <person name="Ryan C."/>
        </authorList>
    </citation>
    <scope>NUCLEOTIDE SEQUENCE [LARGE SCALE GENOMIC DNA]</scope>
</reference>
<organism evidence="2 3">
    <name type="scientific">Urochloa decumbens</name>
    <dbReference type="NCBI Taxonomy" id="240449"/>
    <lineage>
        <taxon>Eukaryota</taxon>
        <taxon>Viridiplantae</taxon>
        <taxon>Streptophyta</taxon>
        <taxon>Embryophyta</taxon>
        <taxon>Tracheophyta</taxon>
        <taxon>Spermatophyta</taxon>
        <taxon>Magnoliopsida</taxon>
        <taxon>Liliopsida</taxon>
        <taxon>Poales</taxon>
        <taxon>Poaceae</taxon>
        <taxon>PACMAD clade</taxon>
        <taxon>Panicoideae</taxon>
        <taxon>Panicodae</taxon>
        <taxon>Paniceae</taxon>
        <taxon>Melinidinae</taxon>
        <taxon>Urochloa</taxon>
    </lineage>
</organism>
<accession>A0ABC9FKN6</accession>
<proteinExistence type="predicted"/>
<evidence type="ECO:0000259" key="1">
    <source>
        <dbReference type="Pfam" id="PF00931"/>
    </source>
</evidence>
<dbReference type="EMBL" id="OZ075116">
    <property type="protein sequence ID" value="CAL5077167.1"/>
    <property type="molecule type" value="Genomic_DNA"/>
</dbReference>
<dbReference type="Pfam" id="PF00931">
    <property type="entry name" value="NB-ARC"/>
    <property type="match status" value="1"/>
</dbReference>
<evidence type="ECO:0000313" key="3">
    <source>
        <dbReference type="Proteomes" id="UP001497457"/>
    </source>
</evidence>
<evidence type="ECO:0000313" key="2">
    <source>
        <dbReference type="EMBL" id="CAL5077167.1"/>
    </source>
</evidence>
<dbReference type="InterPro" id="IPR002182">
    <property type="entry name" value="NB-ARC"/>
</dbReference>
<dbReference type="InterPro" id="IPR027417">
    <property type="entry name" value="P-loop_NTPase"/>
</dbReference>